<dbReference type="Proteomes" id="UP000683360">
    <property type="component" value="Unassembled WGS sequence"/>
</dbReference>
<evidence type="ECO:0000313" key="1">
    <source>
        <dbReference type="EMBL" id="CAG2231048.1"/>
    </source>
</evidence>
<dbReference type="AlphaFoldDB" id="A0A8S3TJ03"/>
<keyword evidence="2" id="KW-1185">Reference proteome</keyword>
<protein>
    <submittedName>
        <fullName evidence="1">Uncharacterized protein</fullName>
    </submittedName>
</protein>
<comment type="caution">
    <text evidence="1">The sequence shown here is derived from an EMBL/GenBank/DDBJ whole genome shotgun (WGS) entry which is preliminary data.</text>
</comment>
<reference evidence="1" key="1">
    <citation type="submission" date="2021-03" db="EMBL/GenBank/DDBJ databases">
        <authorList>
            <person name="Bekaert M."/>
        </authorList>
    </citation>
    <scope>NUCLEOTIDE SEQUENCE</scope>
</reference>
<name>A0A8S3TJ03_MYTED</name>
<evidence type="ECO:0000313" key="2">
    <source>
        <dbReference type="Proteomes" id="UP000683360"/>
    </source>
</evidence>
<sequence>MESCSIPSLSSLPIHHDENDIENKWVLLEDFLLFLRNQHRPTDKIKDIKKSNVQKEFKGHFNGLKEVDGHFRISVRSVLRYCFHHTEQLYICQKVVHQIEKKCFGKNTSSELTIKDIYVRVVKTFYRSEDIENHSLQTLEIDDSQIDTLFNNYKDDFNHFEWKKICLFEHHFGKSNYYHDSDNYEKLVEQKNLRQEIMSISAVNIV</sequence>
<organism evidence="1 2">
    <name type="scientific">Mytilus edulis</name>
    <name type="common">Blue mussel</name>
    <dbReference type="NCBI Taxonomy" id="6550"/>
    <lineage>
        <taxon>Eukaryota</taxon>
        <taxon>Metazoa</taxon>
        <taxon>Spiralia</taxon>
        <taxon>Lophotrochozoa</taxon>
        <taxon>Mollusca</taxon>
        <taxon>Bivalvia</taxon>
        <taxon>Autobranchia</taxon>
        <taxon>Pteriomorphia</taxon>
        <taxon>Mytilida</taxon>
        <taxon>Mytiloidea</taxon>
        <taxon>Mytilidae</taxon>
        <taxon>Mytilinae</taxon>
        <taxon>Mytilus</taxon>
    </lineage>
</organism>
<dbReference type="EMBL" id="CAJPWZ010002131">
    <property type="protein sequence ID" value="CAG2231048.1"/>
    <property type="molecule type" value="Genomic_DNA"/>
</dbReference>
<proteinExistence type="predicted"/>
<accession>A0A8S3TJ03</accession>
<gene>
    <name evidence="1" type="ORF">MEDL_43865</name>
</gene>